<dbReference type="GO" id="GO:0015144">
    <property type="term" value="F:carbohydrate transmembrane transporter activity"/>
    <property type="evidence" value="ECO:0007669"/>
    <property type="project" value="InterPro"/>
</dbReference>
<dbReference type="PROSITE" id="PS01037">
    <property type="entry name" value="SBP_BACTERIAL_1"/>
    <property type="match status" value="1"/>
</dbReference>
<dbReference type="Pfam" id="PF01547">
    <property type="entry name" value="SBP_bac_1"/>
    <property type="match status" value="1"/>
</dbReference>
<comment type="subcellular location">
    <subcellularLocation>
        <location evidence="6">Periplasm</location>
    </subcellularLocation>
</comment>
<evidence type="ECO:0000313" key="7">
    <source>
        <dbReference type="EMBL" id="PSU44918.1"/>
    </source>
</evidence>
<evidence type="ECO:0000256" key="4">
    <source>
        <dbReference type="ARBA" id="ARBA00022729"/>
    </source>
</evidence>
<keyword evidence="6" id="KW-0574">Periplasm</keyword>
<dbReference type="Gene3D" id="3.40.190.10">
    <property type="entry name" value="Periplasmic binding protein-like II"/>
    <property type="match status" value="2"/>
</dbReference>
<dbReference type="InterPro" id="IPR006059">
    <property type="entry name" value="SBP"/>
</dbReference>
<dbReference type="PANTHER" id="PTHR30061">
    <property type="entry name" value="MALTOSE-BINDING PERIPLASMIC PROTEIN"/>
    <property type="match status" value="1"/>
</dbReference>
<feature type="chain" id="PRO_5015375873" description="Maltodextrin-binding protein" evidence="6">
    <location>
        <begin position="26"/>
        <end position="394"/>
    </location>
</feature>
<proteinExistence type="inferred from homology"/>
<keyword evidence="8" id="KW-1185">Reference proteome</keyword>
<feature type="signal peptide" evidence="6">
    <location>
        <begin position="1"/>
        <end position="25"/>
    </location>
</feature>
<organism evidence="7 8">
    <name type="scientific">Photobacterium frigidiphilum</name>
    <dbReference type="NCBI Taxonomy" id="264736"/>
    <lineage>
        <taxon>Bacteria</taxon>
        <taxon>Pseudomonadati</taxon>
        <taxon>Pseudomonadota</taxon>
        <taxon>Gammaproteobacteria</taxon>
        <taxon>Vibrionales</taxon>
        <taxon>Vibrionaceae</taxon>
        <taxon>Photobacterium</taxon>
    </lineage>
</organism>
<comment type="function">
    <text evidence="6">Part of the ABC transporter complex MalEFGK involved in maltose/maltodextrin import. Binds maltose and higher maltodextrins.</text>
</comment>
<evidence type="ECO:0000256" key="2">
    <source>
        <dbReference type="ARBA" id="ARBA00022448"/>
    </source>
</evidence>
<evidence type="ECO:0000256" key="1">
    <source>
        <dbReference type="ARBA" id="ARBA00008520"/>
    </source>
</evidence>
<evidence type="ECO:0000256" key="6">
    <source>
        <dbReference type="RuleBase" id="RU365005"/>
    </source>
</evidence>
<accession>A0A2T3J851</accession>
<dbReference type="EMBL" id="PYMJ01000039">
    <property type="protein sequence ID" value="PSU44918.1"/>
    <property type="molecule type" value="Genomic_DNA"/>
</dbReference>
<sequence>MKRVLKTLTLCSITMALAFPMAASAMQEGEILIWINGDKGYDGLAEVGRQFEEDTGIKVNVQYPDSLESKFQQVAATGGGPDIIFWAHDRFGGYAKSGLLAEVKPSAEFKDKLVDFSWDAVTYDGKLVGYPVAVESPSLIYNKDLLAEAPATWEELVAIEKEMKAKGKKAIMWDVKNAYFTWPMISANGGYAFKKTENGFDGKQVGVNSEAGIAGLSFLVDLAKKGVISPDMDYAVAESEFNKGNVAMTINGPWSWGNLEKSKINYGVAVLPTLNGGKSNPFVGVLSAGINAASPNQDLSVEFLENYLLTNEGLKTVNDDKPLGAVTLKSYQHILSKDSRIAATMINAENGEIMPNIPEMTAYWFAEGAAIENALLGRQTVKEALDTAASQIKK</sequence>
<dbReference type="GO" id="GO:0042956">
    <property type="term" value="P:maltodextrin transmembrane transport"/>
    <property type="evidence" value="ECO:0007669"/>
    <property type="project" value="TreeGrafter"/>
</dbReference>
<dbReference type="GO" id="GO:1901982">
    <property type="term" value="F:maltose binding"/>
    <property type="evidence" value="ECO:0007669"/>
    <property type="project" value="TreeGrafter"/>
</dbReference>
<dbReference type="InterPro" id="IPR006061">
    <property type="entry name" value="SBP_1_CS"/>
</dbReference>
<keyword evidence="3 6" id="KW-0762">Sugar transport</keyword>
<reference evidence="7 8" key="1">
    <citation type="submission" date="2018-01" db="EMBL/GenBank/DDBJ databases">
        <title>Whole genome sequencing of Histamine producing bacteria.</title>
        <authorList>
            <person name="Butler K."/>
        </authorList>
    </citation>
    <scope>NUCLEOTIDE SEQUENCE [LARGE SCALE GENOMIC DNA]</scope>
    <source>
        <strain evidence="7 8">JCM 12947</strain>
    </source>
</reference>
<dbReference type="PANTHER" id="PTHR30061:SF50">
    <property type="entry name" value="MALTOSE_MALTODEXTRIN-BINDING PERIPLASMIC PROTEIN"/>
    <property type="match status" value="1"/>
</dbReference>
<evidence type="ECO:0000256" key="3">
    <source>
        <dbReference type="ARBA" id="ARBA00022597"/>
    </source>
</evidence>
<dbReference type="GO" id="GO:0042597">
    <property type="term" value="C:periplasmic space"/>
    <property type="evidence" value="ECO:0007669"/>
    <property type="project" value="UniProtKB-SubCell"/>
</dbReference>
<dbReference type="GO" id="GO:0015768">
    <property type="term" value="P:maltose transport"/>
    <property type="evidence" value="ECO:0007669"/>
    <property type="project" value="TreeGrafter"/>
</dbReference>
<gene>
    <name evidence="7" type="ORF">C9J12_24925</name>
</gene>
<name>A0A2T3J851_9GAMM</name>
<dbReference type="AlphaFoldDB" id="A0A2T3J851"/>
<comment type="caution">
    <text evidence="7">The sequence shown here is derived from an EMBL/GenBank/DDBJ whole genome shotgun (WGS) entry which is preliminary data.</text>
</comment>
<keyword evidence="2 6" id="KW-0813">Transport</keyword>
<dbReference type="GO" id="GO:0055052">
    <property type="term" value="C:ATP-binding cassette (ABC) transporter complex, substrate-binding subunit-containing"/>
    <property type="evidence" value="ECO:0007669"/>
    <property type="project" value="TreeGrafter"/>
</dbReference>
<dbReference type="RefSeq" id="WP_107245174.1">
    <property type="nucleotide sequence ID" value="NZ_PYMJ01000039.1"/>
</dbReference>
<protein>
    <recommendedName>
        <fullName evidence="5 6">Maltodextrin-binding protein</fullName>
    </recommendedName>
</protein>
<dbReference type="Proteomes" id="UP000240987">
    <property type="component" value="Unassembled WGS sequence"/>
</dbReference>
<dbReference type="PRINTS" id="PR00181">
    <property type="entry name" value="MALTOSEBP"/>
</dbReference>
<keyword evidence="4 6" id="KW-0732">Signal</keyword>
<dbReference type="SUPFAM" id="SSF53850">
    <property type="entry name" value="Periplasmic binding protein-like II"/>
    <property type="match status" value="1"/>
</dbReference>
<dbReference type="OrthoDB" id="9766758at2"/>
<dbReference type="NCBIfam" id="NF007011">
    <property type="entry name" value="PRK09474.1"/>
    <property type="match status" value="1"/>
</dbReference>
<evidence type="ECO:0000256" key="5">
    <source>
        <dbReference type="ARBA" id="ARBA00030303"/>
    </source>
</evidence>
<dbReference type="InterPro" id="IPR006060">
    <property type="entry name" value="Maltose/Cyclodextrin-bd"/>
</dbReference>
<evidence type="ECO:0000313" key="8">
    <source>
        <dbReference type="Proteomes" id="UP000240987"/>
    </source>
</evidence>
<comment type="similarity">
    <text evidence="1 6">Belongs to the bacterial solute-binding protein 1 family.</text>
</comment>